<comment type="caution">
    <text evidence="1">The sequence shown here is derived from an EMBL/GenBank/DDBJ whole genome shotgun (WGS) entry which is preliminary data.</text>
</comment>
<dbReference type="AlphaFoldDB" id="A0AA39HF69"/>
<evidence type="ECO:0000313" key="1">
    <source>
        <dbReference type="EMBL" id="KAK0404737.1"/>
    </source>
</evidence>
<reference evidence="1" key="1">
    <citation type="submission" date="2023-06" db="EMBL/GenBank/DDBJ databases">
        <title>Genomic analysis of the entomopathogenic nematode Steinernema hermaphroditum.</title>
        <authorList>
            <person name="Schwarz E.M."/>
            <person name="Heppert J.K."/>
            <person name="Baniya A."/>
            <person name="Schwartz H.T."/>
            <person name="Tan C.-H."/>
            <person name="Antoshechkin I."/>
            <person name="Sternberg P.W."/>
            <person name="Goodrich-Blair H."/>
            <person name="Dillman A.R."/>
        </authorList>
    </citation>
    <scope>NUCLEOTIDE SEQUENCE</scope>
    <source>
        <strain evidence="1">PS9179</strain>
        <tissue evidence="1">Whole animal</tissue>
    </source>
</reference>
<name>A0AA39HF69_9BILA</name>
<organism evidence="1 2">
    <name type="scientific">Steinernema hermaphroditum</name>
    <dbReference type="NCBI Taxonomy" id="289476"/>
    <lineage>
        <taxon>Eukaryota</taxon>
        <taxon>Metazoa</taxon>
        <taxon>Ecdysozoa</taxon>
        <taxon>Nematoda</taxon>
        <taxon>Chromadorea</taxon>
        <taxon>Rhabditida</taxon>
        <taxon>Tylenchina</taxon>
        <taxon>Panagrolaimomorpha</taxon>
        <taxon>Strongyloidoidea</taxon>
        <taxon>Steinernematidae</taxon>
        <taxon>Steinernema</taxon>
    </lineage>
</organism>
<keyword evidence="2" id="KW-1185">Reference proteome</keyword>
<dbReference type="Proteomes" id="UP001175271">
    <property type="component" value="Unassembled WGS sequence"/>
</dbReference>
<evidence type="ECO:0000313" key="2">
    <source>
        <dbReference type="Proteomes" id="UP001175271"/>
    </source>
</evidence>
<dbReference type="EMBL" id="JAUCMV010000004">
    <property type="protein sequence ID" value="KAK0404737.1"/>
    <property type="molecule type" value="Genomic_DNA"/>
</dbReference>
<proteinExistence type="predicted"/>
<accession>A0AA39HF69</accession>
<gene>
    <name evidence="1" type="ORF">QR680_017602</name>
</gene>
<protein>
    <submittedName>
        <fullName evidence="1">Uncharacterized protein</fullName>
    </submittedName>
</protein>
<sequence>MMGDLVTKEDALPEEVIVFWKGLSANAEALEAIVDWMRMYEEQEPHSEEIRQIHRFNRNVTKEDTELLDHHPLDVERALSDASSPSLLSLMQIIAFELALLTMFSQNFVKTLTGILFFLQA</sequence>